<reference evidence="15 16" key="1">
    <citation type="journal article" date="2020" name="Cell">
        <title>Large-Scale Comparative Analyses of Tick Genomes Elucidate Their Genetic Diversity and Vector Capacities.</title>
        <authorList>
            <consortium name="Tick Genome and Microbiome Consortium (TIGMIC)"/>
            <person name="Jia N."/>
            <person name="Wang J."/>
            <person name="Shi W."/>
            <person name="Du L."/>
            <person name="Sun Y."/>
            <person name="Zhan W."/>
            <person name="Jiang J.F."/>
            <person name="Wang Q."/>
            <person name="Zhang B."/>
            <person name="Ji P."/>
            <person name="Bell-Sakyi L."/>
            <person name="Cui X.M."/>
            <person name="Yuan T.T."/>
            <person name="Jiang B.G."/>
            <person name="Yang W.F."/>
            <person name="Lam T.T."/>
            <person name="Chang Q.C."/>
            <person name="Ding S.J."/>
            <person name="Wang X.J."/>
            <person name="Zhu J.G."/>
            <person name="Ruan X.D."/>
            <person name="Zhao L."/>
            <person name="Wei J.T."/>
            <person name="Ye R.Z."/>
            <person name="Que T.C."/>
            <person name="Du C.H."/>
            <person name="Zhou Y.H."/>
            <person name="Cheng J.X."/>
            <person name="Dai P.F."/>
            <person name="Guo W.B."/>
            <person name="Han X.H."/>
            <person name="Huang E.J."/>
            <person name="Li L.F."/>
            <person name="Wei W."/>
            <person name="Gao Y.C."/>
            <person name="Liu J.Z."/>
            <person name="Shao H.Z."/>
            <person name="Wang X."/>
            <person name="Wang C.C."/>
            <person name="Yang T.C."/>
            <person name="Huo Q.B."/>
            <person name="Li W."/>
            <person name="Chen H.Y."/>
            <person name="Chen S.E."/>
            <person name="Zhou L.G."/>
            <person name="Ni X.B."/>
            <person name="Tian J.H."/>
            <person name="Sheng Y."/>
            <person name="Liu T."/>
            <person name="Pan Y.S."/>
            <person name="Xia L.Y."/>
            <person name="Li J."/>
            <person name="Zhao F."/>
            <person name="Cao W.C."/>
        </authorList>
    </citation>
    <scope>NUCLEOTIDE SEQUENCE [LARGE SCALE GENOMIC DNA]</scope>
    <source>
        <strain evidence="15">HaeL-2018</strain>
    </source>
</reference>
<dbReference type="InterPro" id="IPR011767">
    <property type="entry name" value="GLR_AS"/>
</dbReference>
<dbReference type="Pfam" id="PF00012">
    <property type="entry name" value="HSP70"/>
    <property type="match status" value="2"/>
</dbReference>
<keyword evidence="16" id="KW-1185">Reference proteome</keyword>
<dbReference type="InterPro" id="IPR013126">
    <property type="entry name" value="Hsp_70_fam"/>
</dbReference>
<dbReference type="PROSITE" id="PS01036">
    <property type="entry name" value="HSP70_3"/>
    <property type="match status" value="1"/>
</dbReference>
<dbReference type="SUPFAM" id="SSF52833">
    <property type="entry name" value="Thioredoxin-like"/>
    <property type="match status" value="1"/>
</dbReference>
<dbReference type="GO" id="GO:0006950">
    <property type="term" value="P:response to stress"/>
    <property type="evidence" value="ECO:0007669"/>
    <property type="project" value="UniProtKB-ARBA"/>
</dbReference>
<accession>A0A9J6FGA7</accession>
<dbReference type="InterPro" id="IPR042050">
    <property type="entry name" value="BIP_NBD"/>
</dbReference>
<evidence type="ECO:0000313" key="16">
    <source>
        <dbReference type="Proteomes" id="UP000821853"/>
    </source>
</evidence>
<dbReference type="Gene3D" id="2.60.34.10">
    <property type="entry name" value="Substrate Binding Domain Of DNAk, Chain A, domain 1"/>
    <property type="match status" value="1"/>
</dbReference>
<evidence type="ECO:0000256" key="10">
    <source>
        <dbReference type="ARBA" id="ARBA00077344"/>
    </source>
</evidence>
<dbReference type="OMA" id="DSKPCIE"/>
<dbReference type="InterPro" id="IPR002109">
    <property type="entry name" value="Glutaredoxin"/>
</dbReference>
<dbReference type="CDD" id="cd10241">
    <property type="entry name" value="ASKHA_NBD_HSP70_BiP"/>
    <property type="match status" value="1"/>
</dbReference>
<dbReference type="GO" id="GO:0005524">
    <property type="term" value="F:ATP binding"/>
    <property type="evidence" value="ECO:0007669"/>
    <property type="project" value="UniProtKB-KW"/>
</dbReference>
<feature type="compositionally biased region" description="Basic and acidic residues" evidence="13">
    <location>
        <begin position="682"/>
        <end position="692"/>
    </location>
</feature>
<comment type="function">
    <text evidence="1">Has a glutathione-disulfide oxidoreductase activity in the presence of NADPH and glutathione reductase. Reduces low molecular weight disulfides and proteins.</text>
</comment>
<evidence type="ECO:0000256" key="12">
    <source>
        <dbReference type="SAM" id="Coils"/>
    </source>
</evidence>
<name>A0A9J6FGA7_HAELO</name>
<comment type="catalytic activity">
    <reaction evidence="7">
        <text>ATP + H2O = ADP + phosphate + H(+)</text>
        <dbReference type="Rhea" id="RHEA:13065"/>
        <dbReference type="ChEBI" id="CHEBI:15377"/>
        <dbReference type="ChEBI" id="CHEBI:15378"/>
        <dbReference type="ChEBI" id="CHEBI:30616"/>
        <dbReference type="ChEBI" id="CHEBI:43474"/>
        <dbReference type="ChEBI" id="CHEBI:456216"/>
        <dbReference type="EC" id="3.6.4.10"/>
    </reaction>
</comment>
<evidence type="ECO:0000256" key="13">
    <source>
        <dbReference type="SAM" id="MobiDB-lite"/>
    </source>
</evidence>
<dbReference type="EMBL" id="JABSTR010000001">
    <property type="protein sequence ID" value="KAH9361449.1"/>
    <property type="molecule type" value="Genomic_DNA"/>
</dbReference>
<dbReference type="Gene3D" id="3.40.30.10">
    <property type="entry name" value="Glutaredoxin"/>
    <property type="match status" value="1"/>
</dbReference>
<evidence type="ECO:0000256" key="3">
    <source>
        <dbReference type="ARBA" id="ARBA00007381"/>
    </source>
</evidence>
<protein>
    <recommendedName>
        <fullName evidence="9">78 kDa glucose-regulated protein homolog</fullName>
    </recommendedName>
    <alternativeName>
        <fullName evidence="10">Binding-immunoglobulin protein homolog</fullName>
    </alternativeName>
</protein>
<evidence type="ECO:0000313" key="15">
    <source>
        <dbReference type="EMBL" id="KAH9361449.1"/>
    </source>
</evidence>
<dbReference type="SUPFAM" id="SSF100934">
    <property type="entry name" value="Heat shock protein 70kD (HSP70), C-terminal subdomain"/>
    <property type="match status" value="1"/>
</dbReference>
<dbReference type="SMR" id="A0A9J6FGA7"/>
<gene>
    <name evidence="15" type="ORF">HPB48_003877</name>
</gene>
<dbReference type="InterPro" id="IPR029047">
    <property type="entry name" value="HSP70_peptide-bd_sf"/>
</dbReference>
<evidence type="ECO:0000256" key="11">
    <source>
        <dbReference type="RuleBase" id="RU003322"/>
    </source>
</evidence>
<dbReference type="Gene3D" id="3.30.420.40">
    <property type="match status" value="4"/>
</dbReference>
<keyword evidence="6 11" id="KW-0067">ATP-binding</keyword>
<dbReference type="FunFam" id="3.30.420.40:FF:000720">
    <property type="entry name" value="Endoplasmic reticulum chaperone BiP"/>
    <property type="match status" value="1"/>
</dbReference>
<dbReference type="GO" id="GO:0005788">
    <property type="term" value="C:endoplasmic reticulum lumen"/>
    <property type="evidence" value="ECO:0007669"/>
    <property type="project" value="UniProtKB-SubCell"/>
</dbReference>
<dbReference type="OrthoDB" id="2401965at2759"/>
<comment type="function">
    <text evidence="8">Endoplasmic reticulum chaperone that plays a key role in protein folding and quality control in the endoplasmic reticulum lumen. Involved in the correct folding of proteins and degradation of misfolded proteins. Acts as a key repressor of the unfolded protein response (UPR).</text>
</comment>
<evidence type="ECO:0000256" key="7">
    <source>
        <dbReference type="ARBA" id="ARBA00048056"/>
    </source>
</evidence>
<dbReference type="InterPro" id="IPR043129">
    <property type="entry name" value="ATPase_NBD"/>
</dbReference>
<dbReference type="FunFam" id="1.20.1270.10:FF:000016">
    <property type="entry name" value="Heat shock protein 70"/>
    <property type="match status" value="1"/>
</dbReference>
<proteinExistence type="inferred from homology"/>
<evidence type="ECO:0000256" key="6">
    <source>
        <dbReference type="ARBA" id="ARBA00022840"/>
    </source>
</evidence>
<dbReference type="PROSITE" id="PS51354">
    <property type="entry name" value="GLUTAREDOXIN_2"/>
    <property type="match status" value="1"/>
</dbReference>
<dbReference type="PROSITE" id="PS00195">
    <property type="entry name" value="GLUTAREDOXIN_1"/>
    <property type="match status" value="1"/>
</dbReference>
<comment type="caution">
    <text evidence="15">The sequence shown here is derived from an EMBL/GenBank/DDBJ whole genome shotgun (WGS) entry which is preliminary data.</text>
</comment>
<feature type="domain" description="Glutaredoxin" evidence="14">
    <location>
        <begin position="17"/>
        <end position="69"/>
    </location>
</feature>
<feature type="region of interest" description="Disordered" evidence="13">
    <location>
        <begin position="671"/>
        <end position="692"/>
    </location>
</feature>
<dbReference type="InterPro" id="IPR036249">
    <property type="entry name" value="Thioredoxin-like_sf"/>
</dbReference>
<comment type="similarity">
    <text evidence="3 11">Belongs to the heat shock protein 70 family.</text>
</comment>
<keyword evidence="4 11" id="KW-0547">Nucleotide-binding</keyword>
<evidence type="ECO:0000256" key="5">
    <source>
        <dbReference type="ARBA" id="ARBA00022824"/>
    </source>
</evidence>
<dbReference type="InterPro" id="IPR018181">
    <property type="entry name" value="Heat_shock_70_CS"/>
</dbReference>
<evidence type="ECO:0000256" key="8">
    <source>
        <dbReference type="ARBA" id="ARBA00054236"/>
    </source>
</evidence>
<dbReference type="AlphaFoldDB" id="A0A9J6FGA7"/>
<organism evidence="15 16">
    <name type="scientific">Haemaphysalis longicornis</name>
    <name type="common">Bush tick</name>
    <dbReference type="NCBI Taxonomy" id="44386"/>
    <lineage>
        <taxon>Eukaryota</taxon>
        <taxon>Metazoa</taxon>
        <taxon>Ecdysozoa</taxon>
        <taxon>Arthropoda</taxon>
        <taxon>Chelicerata</taxon>
        <taxon>Arachnida</taxon>
        <taxon>Acari</taxon>
        <taxon>Parasitiformes</taxon>
        <taxon>Ixodida</taxon>
        <taxon>Ixodoidea</taxon>
        <taxon>Ixodidae</taxon>
        <taxon>Haemaphysalinae</taxon>
        <taxon>Haemaphysalis</taxon>
    </lineage>
</organism>
<dbReference type="Pfam" id="PF00462">
    <property type="entry name" value="Glutaredoxin"/>
    <property type="match status" value="1"/>
</dbReference>
<evidence type="ECO:0000256" key="2">
    <source>
        <dbReference type="ARBA" id="ARBA00004319"/>
    </source>
</evidence>
<sequence length="692" mass="75788">MSAASGFIQQTLQENPVVIFSKTYCPYCDQAKQVFDELRVPYLAVELNGRSDGSDIQEVLGEMTGARTILSIYCLYEGRSTFPKMAKFALCLTAALFVAAVVSAKKDSDAAKDKESVGTVIGIDLGTTYSCVGVFKNGRVEIIANDQGNRITPSYVAFTAEGERLIGDAAKNQLTSNPENTVFDAKRLIGRDWTDPSVQHDVKYFPFTVKEKNGKPHIMVKASGKDEKVFAPEEISAMVLSKMKETAEAYLGKKVTHAVVTVPAYFNDAQRQATKDAGTIAGLNVMRIINEPTAAAIAYGLDKKEGEKNILVFDLGGGTFDVSLLTIDNGVFEVVSTNGDTHLGGEDFDQRVMEHFIKLYKKKTGKDVRKDNRAVQKLRLQKVLEDGDLKKSDVDEIVLVGGSTRIPKVQQLVKEFFNGKEPTRGINPDEAVAYGAAVQAGVLGGEEDTGDLVLLDVNPLTLGIETVGGVMTKLIPRNTVIPTKKSQIFSTASDDQSTVTIQVYEGERPMTKDNHQLGRFDLTGIPPAPRGVPQIEVTFEIDVNGILKVSAEDKGTGNKQKIVISNDQNRLTPEDIERMVKDAEKFADEDKKVKEKVEARNELESYAYSLKNQVEDKEKLGAKLDDAEKTKIKEAVDESIKWLEQNADADADQLKAQKKSLEEIVQPIVAKLYSGGTPPPPTDKDDSTKDEL</sequence>
<dbReference type="FunFam" id="3.30.30.30:FF:000001">
    <property type="entry name" value="heat shock 70 kDa protein-like"/>
    <property type="match status" value="1"/>
</dbReference>
<evidence type="ECO:0000256" key="9">
    <source>
        <dbReference type="ARBA" id="ARBA00075741"/>
    </source>
</evidence>
<dbReference type="PRINTS" id="PR00301">
    <property type="entry name" value="HEATSHOCK70"/>
</dbReference>
<dbReference type="FunFam" id="2.60.34.10:FF:000014">
    <property type="entry name" value="Chaperone protein DnaK HSP70"/>
    <property type="match status" value="1"/>
</dbReference>
<keyword evidence="12" id="KW-0175">Coiled coil</keyword>
<dbReference type="SUPFAM" id="SSF53067">
    <property type="entry name" value="Actin-like ATPase domain"/>
    <property type="match status" value="2"/>
</dbReference>
<dbReference type="PROSITE" id="PS00297">
    <property type="entry name" value="HSP70_1"/>
    <property type="match status" value="1"/>
</dbReference>
<comment type="subcellular location">
    <subcellularLocation>
        <location evidence="2">Endoplasmic reticulum lumen</location>
    </subcellularLocation>
</comment>
<keyword evidence="5" id="KW-0256">Endoplasmic reticulum</keyword>
<dbReference type="InterPro" id="IPR029048">
    <property type="entry name" value="HSP70_C_sf"/>
</dbReference>
<dbReference type="Gene3D" id="1.20.1270.10">
    <property type="match status" value="1"/>
</dbReference>
<evidence type="ECO:0000256" key="1">
    <source>
        <dbReference type="ARBA" id="ARBA00002549"/>
    </source>
</evidence>
<dbReference type="PROSITE" id="PS00329">
    <property type="entry name" value="HSP70_2"/>
    <property type="match status" value="1"/>
</dbReference>
<dbReference type="Proteomes" id="UP000821853">
    <property type="component" value="Chromosome 1"/>
</dbReference>
<feature type="coiled-coil region" evidence="12">
    <location>
        <begin position="610"/>
        <end position="664"/>
    </location>
</feature>
<dbReference type="SUPFAM" id="SSF100920">
    <property type="entry name" value="Heat shock protein 70kD (HSP70), peptide-binding domain"/>
    <property type="match status" value="1"/>
</dbReference>
<evidence type="ECO:0000256" key="4">
    <source>
        <dbReference type="ARBA" id="ARBA00022741"/>
    </source>
</evidence>
<dbReference type="CDD" id="cd03419">
    <property type="entry name" value="GRX_GRXh_1_2_like"/>
    <property type="match status" value="1"/>
</dbReference>
<dbReference type="PANTHER" id="PTHR19375">
    <property type="entry name" value="HEAT SHOCK PROTEIN 70KDA"/>
    <property type="match status" value="1"/>
</dbReference>
<dbReference type="GO" id="GO:0140662">
    <property type="term" value="F:ATP-dependent protein folding chaperone"/>
    <property type="evidence" value="ECO:0007669"/>
    <property type="project" value="InterPro"/>
</dbReference>
<evidence type="ECO:0000259" key="14">
    <source>
        <dbReference type="Pfam" id="PF00462"/>
    </source>
</evidence>
<dbReference type="Gene3D" id="3.90.640.10">
    <property type="entry name" value="Actin, Chain A, domain 4"/>
    <property type="match status" value="1"/>
</dbReference>
<dbReference type="VEuPathDB" id="VectorBase:HLOH_060845"/>